<keyword evidence="2" id="KW-1185">Reference proteome</keyword>
<reference evidence="1 2" key="1">
    <citation type="submission" date="2024-11" db="EMBL/GenBank/DDBJ databases">
        <title>The Natural Products Discovery Center: Release of the First 8490 Sequenced Strains for Exploring Actinobacteria Biosynthetic Diversity.</title>
        <authorList>
            <person name="Kalkreuter E."/>
            <person name="Kautsar S.A."/>
            <person name="Yang D."/>
            <person name="Bader C.D."/>
            <person name="Teijaro C.N."/>
            <person name="Fluegel L."/>
            <person name="Davis C.M."/>
            <person name="Simpson J.R."/>
            <person name="Lauterbach L."/>
            <person name="Steele A.D."/>
            <person name="Gui C."/>
            <person name="Meng S."/>
            <person name="Li G."/>
            <person name="Viehrig K."/>
            <person name="Ye F."/>
            <person name="Su P."/>
            <person name="Kiefer A.F."/>
            <person name="Nichols A."/>
            <person name="Cepeda A.J."/>
            <person name="Yan W."/>
            <person name="Fan B."/>
            <person name="Jiang Y."/>
            <person name="Adhikari A."/>
            <person name="Zheng C.-J."/>
            <person name="Schuster L."/>
            <person name="Cowan T.M."/>
            <person name="Smanski M.J."/>
            <person name="Chevrette M.G."/>
            <person name="De Carvalho L.P.S."/>
            <person name="Shen B."/>
        </authorList>
    </citation>
    <scope>NUCLEOTIDE SEQUENCE [LARGE SCALE GENOMIC DNA]</scope>
    <source>
        <strain evidence="1 2">NPDC078403</strain>
    </source>
</reference>
<evidence type="ECO:0000313" key="1">
    <source>
        <dbReference type="EMBL" id="MFK3866523.1"/>
    </source>
</evidence>
<proteinExistence type="predicted"/>
<sequence length="112" mass="12861">MIQKIRIVGEVAIITADAEFHPLRQLKQLTMELNRMSFSGTVLFDLLAVNGLTTNRFSSMSFKNKKFYRETFSVEKDVEPNIKSKQDDLAKQDKTFLLGSVLSTTEVERFTH</sequence>
<dbReference type="Proteomes" id="UP001620262">
    <property type="component" value="Unassembled WGS sequence"/>
</dbReference>
<dbReference type="Pfam" id="PF15933">
    <property type="entry name" value="RnlB_antitoxin"/>
    <property type="match status" value="1"/>
</dbReference>
<accession>A0ABW8L3B1</accession>
<dbReference type="InterPro" id="IPR031834">
    <property type="entry name" value="RnlB/LsoB_antitoxin"/>
</dbReference>
<organism evidence="1 2">
    <name type="scientific">Pseudoalteromonas rhizosphaerae</name>
    <dbReference type="NCBI Taxonomy" id="2518973"/>
    <lineage>
        <taxon>Bacteria</taxon>
        <taxon>Pseudomonadati</taxon>
        <taxon>Pseudomonadota</taxon>
        <taxon>Gammaproteobacteria</taxon>
        <taxon>Alteromonadales</taxon>
        <taxon>Pseudoalteromonadaceae</taxon>
        <taxon>Pseudoalteromonas</taxon>
    </lineage>
</organism>
<gene>
    <name evidence="1" type="ORF">ACI2JU_22010</name>
</gene>
<dbReference type="EMBL" id="JBJDOT010000050">
    <property type="protein sequence ID" value="MFK3866523.1"/>
    <property type="molecule type" value="Genomic_DNA"/>
</dbReference>
<comment type="caution">
    <text evidence="1">The sequence shown here is derived from an EMBL/GenBank/DDBJ whole genome shotgun (WGS) entry which is preliminary data.</text>
</comment>
<name>A0ABW8L3B1_9GAMM</name>
<evidence type="ECO:0000313" key="2">
    <source>
        <dbReference type="Proteomes" id="UP001620262"/>
    </source>
</evidence>
<protein>
    <submittedName>
        <fullName evidence="1">Type II toxin-antitoxin system RnlB family antitoxin</fullName>
    </submittedName>
</protein>
<dbReference type="RefSeq" id="WP_404676502.1">
    <property type="nucleotide sequence ID" value="NZ_JBJDOT010000050.1"/>
</dbReference>